<feature type="domain" description="Cytochrome b5 heme-binding" evidence="18">
    <location>
        <begin position="697"/>
        <end position="775"/>
    </location>
</feature>
<dbReference type="Pfam" id="PF00174">
    <property type="entry name" value="Oxidored_molyb"/>
    <property type="match status" value="1"/>
</dbReference>
<dbReference type="SUPFAM" id="SSF55856">
    <property type="entry name" value="Cytochrome b5-like heme/steroid binding domain"/>
    <property type="match status" value="1"/>
</dbReference>
<evidence type="ECO:0000256" key="7">
    <source>
        <dbReference type="ARBA" id="ARBA00012673"/>
    </source>
</evidence>
<keyword evidence="10" id="KW-0285">Flavoprotein</keyword>
<comment type="caution">
    <text evidence="20">The sequence shown here is derived from an EMBL/GenBank/DDBJ whole genome shotgun (WGS) entry which is preliminary data.</text>
</comment>
<dbReference type="Gene3D" id="3.40.50.80">
    <property type="entry name" value="Nucleotide-binding domain of ferredoxin-NADP reductase (FNR) module"/>
    <property type="match status" value="1"/>
</dbReference>
<evidence type="ECO:0000313" key="21">
    <source>
        <dbReference type="Proteomes" id="UP000758155"/>
    </source>
</evidence>
<dbReference type="InterPro" id="IPR001199">
    <property type="entry name" value="Cyt_B5-like_heme/steroid-bd"/>
</dbReference>
<name>A0A9P5BVM5_9PLEO</name>
<evidence type="ECO:0000313" key="20">
    <source>
        <dbReference type="EMBL" id="KAF3031793.1"/>
    </source>
</evidence>
<keyword evidence="9" id="KW-0500">Molybdenum</keyword>
<dbReference type="Gene3D" id="2.40.30.10">
    <property type="entry name" value="Translation factors"/>
    <property type="match status" value="1"/>
</dbReference>
<dbReference type="InterPro" id="IPR008335">
    <property type="entry name" value="Mopterin_OxRdtase_euk"/>
</dbReference>
<feature type="transmembrane region" description="Helical" evidence="17">
    <location>
        <begin position="1222"/>
        <end position="1248"/>
    </location>
</feature>
<dbReference type="FunFam" id="3.90.420.10:FF:000003">
    <property type="entry name" value="Nitrate reductase"/>
    <property type="match status" value="1"/>
</dbReference>
<dbReference type="InterPro" id="IPR008333">
    <property type="entry name" value="Cbr1-like_FAD-bd_dom"/>
</dbReference>
<dbReference type="Pfam" id="PF00175">
    <property type="entry name" value="NAD_binding_1"/>
    <property type="match status" value="1"/>
</dbReference>
<feature type="transmembrane region" description="Helical" evidence="17">
    <location>
        <begin position="1260"/>
        <end position="1279"/>
    </location>
</feature>
<evidence type="ECO:0000256" key="8">
    <source>
        <dbReference type="ARBA" id="ARBA00015499"/>
    </source>
</evidence>
<dbReference type="PROSITE" id="PS50255">
    <property type="entry name" value="CYTOCHROME_B5_2"/>
    <property type="match status" value="1"/>
</dbReference>
<sequence>MPHHIPWRVRVIDHPGSTAEDIKNEPDWKNIHGHSHRVGFRNKQGDRLPGITHSDDERIEDAEELGDEARAEFANLKQRARRGDLVNFRDLIEGEKDLHLRHPENRSLGWRYVVEFTEDWVKNEEEWPANIKRKQQEVQKKKEQQDKDGDAKRKEMSNSEDSNGGKDQAQGNQDEEKWKRETGQDGKHHDAYAEKGESDSGYSSDESEKHKTEYERLRERYTPQEIALLRALQHEKDYITKLEQNDGKRKSPQHNNRSTISIDEADQFSPDNWLPRSSDLIRLTGKHPLNAEANLTHLFEAGLITPNELHYVRNHGAVPRILWEFHQLDIENGKLKLSMDDLKNKFDSINIPVALACDGNRRKELNLIKKSKGFSWGAGAVSCAYWKGPLLRDVLLQAGVQPKMPEGKRFWVNFEGADEPSEGKYATCIPFDYAMDPTNDVILAYEMNDTPLPPDHGYPVRLMIPGYVGGRCVKWLQRIWISEKENDSYYHIWDNRVLPSFVTEKDGEFAETLFRHPDTACNEQNLNSVIVKPAQGERIPLTAAKKGQTYRIEGYAYDGGGHEVQRVEVSLDDGESWLYCIRRFPDAPIRHGKKFWTWLHWHVDVDFTHLLRAKSITVRCFNVFKNTQPQHGNWNVMGMMNNGWYVVKPSIIQDDDAETPSILYKHPVEPGTGEGGWMKPSTENQIATAKQEAGAPSKQFTREEIEKHNKDSDCWIVVDNKVYDATSVLDWHPGGKAAVMSHAGKVHAETSSEFESIHDGYAYQKLKECILGTVTDRAAAFIKQSAEAAAKEKAESSQGSDKITLQKHRWVPVKLIDRKSISDDTRAYTFELPDGKPDLGLGTCQHVQLGFHMKDRMLIRSYTPTKPLLPDGKSGDNKNQDFRDGNGTFELTVKTYFPTDEQPGGAMSNILDCMPIGEEIEIRGPTGEIEYTGNGFFTISNKEYTFNRINLVLGGSGITPGYALLARAMLSSDDKTEIRVIDANKSEKDILLKEALDDFEKNSNGRLKITHVLSHPSDDWQGTKGHVNADIIKQALFAPGEKVGVFLCGPPAMIQKAALPALKEWGFKEDENMFDLDHKISTARKFSPSPQQHPDSVTDPGSTIANGMSSFIDYLPTIPEEILPRSAHDQRQAERPSTTSKQGSLKASRLRTLRPHFDNSPPFKTWLKASWLDIATQLTCLMIAELIYLFATPIMPRYFPLFDGVWTSFWGLQHGKPLLAEYITTLVSAIISFAVPSVALGAIGLWYVRDFWESNAAIMGLGYALATATLFQSFIKWFVGGLRPHFLTVCVPLSPTMPAALGAAGHAI</sequence>
<evidence type="ECO:0000256" key="2">
    <source>
        <dbReference type="ARBA" id="ARBA00001971"/>
    </source>
</evidence>
<reference evidence="20" key="1">
    <citation type="submission" date="2019-04" db="EMBL/GenBank/DDBJ databases">
        <title>Sequencing of skin fungus with MAO and IRED activity.</title>
        <authorList>
            <person name="Marsaioli A.J."/>
            <person name="Bonatto J.M.C."/>
            <person name="Reis Junior O."/>
        </authorList>
    </citation>
    <scope>NUCLEOTIDE SEQUENCE</scope>
    <source>
        <strain evidence="20">28M1</strain>
    </source>
</reference>
<evidence type="ECO:0000256" key="6">
    <source>
        <dbReference type="ARBA" id="ARBA00011738"/>
    </source>
</evidence>
<dbReference type="InterPro" id="IPR036400">
    <property type="entry name" value="Cyt_B5-like_heme/steroid_sf"/>
</dbReference>
<evidence type="ECO:0000256" key="14">
    <source>
        <dbReference type="ARBA" id="ARBA00023063"/>
    </source>
</evidence>
<dbReference type="OrthoDB" id="432685at2759"/>
<comment type="subunit">
    <text evidence="6">Homodimer.</text>
</comment>
<dbReference type="InterPro" id="IPR001433">
    <property type="entry name" value="OxRdtase_FAD/NAD-bd"/>
</dbReference>
<dbReference type="InterPro" id="IPR005066">
    <property type="entry name" value="MoCF_OxRdtse_dimer"/>
</dbReference>
<dbReference type="InterPro" id="IPR017938">
    <property type="entry name" value="Riboflavin_synthase-like_b-brl"/>
</dbReference>
<dbReference type="GO" id="GO:0006790">
    <property type="term" value="P:sulfur compound metabolic process"/>
    <property type="evidence" value="ECO:0007669"/>
    <property type="project" value="TreeGrafter"/>
</dbReference>
<keyword evidence="21" id="KW-1185">Reference proteome</keyword>
<gene>
    <name evidence="20" type="ORF">E8E12_001346</name>
</gene>
<evidence type="ECO:0000256" key="10">
    <source>
        <dbReference type="ARBA" id="ARBA00022630"/>
    </source>
</evidence>
<evidence type="ECO:0000259" key="19">
    <source>
        <dbReference type="PROSITE" id="PS51384"/>
    </source>
</evidence>
<feature type="compositionally biased region" description="Polar residues" evidence="16">
    <location>
        <begin position="1135"/>
        <end position="1145"/>
    </location>
</feature>
<dbReference type="Gene3D" id="3.90.420.10">
    <property type="entry name" value="Oxidoreductase, molybdopterin-binding domain"/>
    <property type="match status" value="1"/>
</dbReference>
<dbReference type="Pfam" id="PF00173">
    <property type="entry name" value="Cyt-b5"/>
    <property type="match status" value="1"/>
</dbReference>
<accession>A0A9P5BVM5</accession>
<feature type="compositionally biased region" description="Basic and acidic residues" evidence="16">
    <location>
        <begin position="134"/>
        <end position="157"/>
    </location>
</feature>
<keyword evidence="17" id="KW-1133">Transmembrane helix</keyword>
<dbReference type="GO" id="GO:0008482">
    <property type="term" value="F:sulfite oxidase activity"/>
    <property type="evidence" value="ECO:0007669"/>
    <property type="project" value="TreeGrafter"/>
</dbReference>
<keyword evidence="12" id="KW-0274">FAD</keyword>
<evidence type="ECO:0000256" key="15">
    <source>
        <dbReference type="ARBA" id="ARBA00049155"/>
    </source>
</evidence>
<dbReference type="PROSITE" id="PS51384">
    <property type="entry name" value="FAD_FR"/>
    <property type="match status" value="1"/>
</dbReference>
<dbReference type="PANTHER" id="PTHR19372:SF7">
    <property type="entry name" value="SULFITE OXIDASE, MITOCHONDRIAL"/>
    <property type="match status" value="1"/>
</dbReference>
<dbReference type="InterPro" id="IPR000572">
    <property type="entry name" value="OxRdtase_Mopterin-bd_dom"/>
</dbReference>
<dbReference type="PANTHER" id="PTHR19372">
    <property type="entry name" value="SULFITE REDUCTASE"/>
    <property type="match status" value="1"/>
</dbReference>
<dbReference type="SUPFAM" id="SSF81296">
    <property type="entry name" value="E set domains"/>
    <property type="match status" value="1"/>
</dbReference>
<comment type="catalytic activity">
    <reaction evidence="15">
        <text>nitrite + NADP(+) + H2O = nitrate + NADPH + H(+)</text>
        <dbReference type="Rhea" id="RHEA:19061"/>
        <dbReference type="ChEBI" id="CHEBI:15377"/>
        <dbReference type="ChEBI" id="CHEBI:15378"/>
        <dbReference type="ChEBI" id="CHEBI:16301"/>
        <dbReference type="ChEBI" id="CHEBI:17632"/>
        <dbReference type="ChEBI" id="CHEBI:57783"/>
        <dbReference type="ChEBI" id="CHEBI:58349"/>
        <dbReference type="EC" id="1.7.1.3"/>
    </reaction>
</comment>
<comment type="cofactor">
    <cofactor evidence="3">
        <name>FAD</name>
        <dbReference type="ChEBI" id="CHEBI:57692"/>
    </cofactor>
</comment>
<protein>
    <recommendedName>
        <fullName evidence="8">Nitrate reductase [NADPH]</fullName>
        <ecNumber evidence="7">1.7.1.3</ecNumber>
    </recommendedName>
</protein>
<dbReference type="Gene3D" id="2.60.40.650">
    <property type="match status" value="1"/>
</dbReference>
<evidence type="ECO:0000256" key="11">
    <source>
        <dbReference type="ARBA" id="ARBA00022723"/>
    </source>
</evidence>
<dbReference type="Pfam" id="PF03404">
    <property type="entry name" value="Mo-co_dimer"/>
    <property type="match status" value="1"/>
</dbReference>
<dbReference type="CDD" id="cd06183">
    <property type="entry name" value="cyt_b5_reduct_like"/>
    <property type="match status" value="1"/>
</dbReference>
<feature type="compositionally biased region" description="Basic and acidic residues" evidence="16">
    <location>
        <begin position="174"/>
        <end position="198"/>
    </location>
</feature>
<dbReference type="GO" id="GO:0043546">
    <property type="term" value="F:molybdopterin cofactor binding"/>
    <property type="evidence" value="ECO:0007669"/>
    <property type="project" value="TreeGrafter"/>
</dbReference>
<evidence type="ECO:0000259" key="18">
    <source>
        <dbReference type="PROSITE" id="PS50255"/>
    </source>
</evidence>
<keyword evidence="17" id="KW-0472">Membrane</keyword>
<organism evidence="20 21">
    <name type="scientific">Didymella heteroderae</name>
    <dbReference type="NCBI Taxonomy" id="1769908"/>
    <lineage>
        <taxon>Eukaryota</taxon>
        <taxon>Fungi</taxon>
        <taxon>Dikarya</taxon>
        <taxon>Ascomycota</taxon>
        <taxon>Pezizomycotina</taxon>
        <taxon>Dothideomycetes</taxon>
        <taxon>Pleosporomycetidae</taxon>
        <taxon>Pleosporales</taxon>
        <taxon>Pleosporineae</taxon>
        <taxon>Didymellaceae</taxon>
        <taxon>Didymella</taxon>
    </lineage>
</organism>
<dbReference type="GO" id="GO:0042128">
    <property type="term" value="P:nitrate assimilation"/>
    <property type="evidence" value="ECO:0007669"/>
    <property type="project" value="UniProtKB-KW"/>
</dbReference>
<dbReference type="SMART" id="SM01117">
    <property type="entry name" value="Cyt-b5"/>
    <property type="match status" value="1"/>
</dbReference>
<dbReference type="SUPFAM" id="SSF56524">
    <property type="entry name" value="Oxidoreductase molybdopterin-binding domain"/>
    <property type="match status" value="1"/>
</dbReference>
<feature type="region of interest" description="Disordered" evidence="16">
    <location>
        <begin position="1126"/>
        <end position="1147"/>
    </location>
</feature>
<evidence type="ECO:0000256" key="13">
    <source>
        <dbReference type="ARBA" id="ARBA00023002"/>
    </source>
</evidence>
<dbReference type="SUPFAM" id="SSF52343">
    <property type="entry name" value="Ferredoxin reductase-like, C-terminal NADP-linked domain"/>
    <property type="match status" value="1"/>
</dbReference>
<dbReference type="InterPro" id="IPR036374">
    <property type="entry name" value="OxRdtase_Mopterin-bd_sf"/>
</dbReference>
<feature type="region of interest" description="Disordered" evidence="16">
    <location>
        <begin position="131"/>
        <end position="218"/>
    </location>
</feature>
<proteinExistence type="inferred from homology"/>
<comment type="similarity">
    <text evidence="5">Belongs to the nitrate reductase family.</text>
</comment>
<dbReference type="EC" id="1.7.1.3" evidence="7"/>
<evidence type="ECO:0000256" key="1">
    <source>
        <dbReference type="ARBA" id="ARBA00001924"/>
    </source>
</evidence>
<dbReference type="InterPro" id="IPR017927">
    <property type="entry name" value="FAD-bd_FR_type"/>
</dbReference>
<feature type="domain" description="FAD-binding FR-type" evidence="19">
    <location>
        <begin position="808"/>
        <end position="932"/>
    </location>
</feature>
<evidence type="ECO:0000256" key="3">
    <source>
        <dbReference type="ARBA" id="ARBA00001974"/>
    </source>
</evidence>
<evidence type="ECO:0000256" key="16">
    <source>
        <dbReference type="SAM" id="MobiDB-lite"/>
    </source>
</evidence>
<keyword evidence="14" id="KW-0534">Nitrate assimilation</keyword>
<evidence type="ECO:0000256" key="12">
    <source>
        <dbReference type="ARBA" id="ARBA00022827"/>
    </source>
</evidence>
<dbReference type="Gene3D" id="3.10.120.10">
    <property type="entry name" value="Cytochrome b5-like heme/steroid binding domain"/>
    <property type="match status" value="1"/>
</dbReference>
<feature type="compositionally biased region" description="Basic and acidic residues" evidence="16">
    <location>
        <begin position="206"/>
        <end position="218"/>
    </location>
</feature>
<dbReference type="PRINTS" id="PR00406">
    <property type="entry name" value="CYTB5RDTASE"/>
</dbReference>
<dbReference type="PRINTS" id="PR00407">
    <property type="entry name" value="EUMOPTERIN"/>
</dbReference>
<dbReference type="EMBL" id="SWKV01000123">
    <property type="protein sequence ID" value="KAF3031793.1"/>
    <property type="molecule type" value="Genomic_DNA"/>
</dbReference>
<dbReference type="Proteomes" id="UP000758155">
    <property type="component" value="Unassembled WGS sequence"/>
</dbReference>
<evidence type="ECO:0000256" key="9">
    <source>
        <dbReference type="ARBA" id="ARBA00022505"/>
    </source>
</evidence>
<dbReference type="InterPro" id="IPR014756">
    <property type="entry name" value="Ig_E-set"/>
</dbReference>
<dbReference type="GO" id="GO:0020037">
    <property type="term" value="F:heme binding"/>
    <property type="evidence" value="ECO:0007669"/>
    <property type="project" value="TreeGrafter"/>
</dbReference>
<keyword evidence="11" id="KW-0479">Metal-binding</keyword>
<dbReference type="Pfam" id="PF00970">
    <property type="entry name" value="FAD_binding_6"/>
    <property type="match status" value="1"/>
</dbReference>
<evidence type="ECO:0000256" key="5">
    <source>
        <dbReference type="ARBA" id="ARBA00006253"/>
    </source>
</evidence>
<comment type="cofactor">
    <cofactor evidence="1">
        <name>Mo-molybdopterin</name>
        <dbReference type="ChEBI" id="CHEBI:71302"/>
    </cofactor>
</comment>
<keyword evidence="17" id="KW-0812">Transmembrane</keyword>
<feature type="region of interest" description="Disordered" evidence="16">
    <location>
        <begin position="242"/>
        <end position="268"/>
    </location>
</feature>
<comment type="cofactor">
    <cofactor evidence="2">
        <name>heme</name>
        <dbReference type="ChEBI" id="CHEBI:30413"/>
    </cofactor>
</comment>
<dbReference type="SUPFAM" id="SSF63380">
    <property type="entry name" value="Riboflavin synthase domain-like"/>
    <property type="match status" value="1"/>
</dbReference>
<evidence type="ECO:0000256" key="17">
    <source>
        <dbReference type="SAM" id="Phobius"/>
    </source>
</evidence>
<keyword evidence="13" id="KW-0560">Oxidoreductase</keyword>
<dbReference type="InterPro" id="IPR039261">
    <property type="entry name" value="FNR_nucleotide-bd"/>
</dbReference>
<dbReference type="GO" id="GO:0050464">
    <property type="term" value="F:nitrate reductase (NADPH) activity"/>
    <property type="evidence" value="ECO:0007669"/>
    <property type="project" value="UniProtKB-EC"/>
</dbReference>
<feature type="transmembrane region" description="Helical" evidence="17">
    <location>
        <begin position="1171"/>
        <end position="1191"/>
    </location>
</feature>
<dbReference type="GO" id="GO:0030151">
    <property type="term" value="F:molybdenum ion binding"/>
    <property type="evidence" value="ECO:0007669"/>
    <property type="project" value="InterPro"/>
</dbReference>
<comment type="function">
    <text evidence="4">Nitrate reductase is a key enzyme involved in the first step of nitrate assimilation in plants, fungi and bacteria.</text>
</comment>
<evidence type="ECO:0000256" key="4">
    <source>
        <dbReference type="ARBA" id="ARBA00003838"/>
    </source>
</evidence>